<protein>
    <submittedName>
        <fullName evidence="3">Sphingosine-1-phosphate phosphatase 2</fullName>
    </submittedName>
</protein>
<feature type="transmembrane region" description="Helical" evidence="1">
    <location>
        <begin position="386"/>
        <end position="404"/>
    </location>
</feature>
<comment type="caution">
    <text evidence="3">The sequence shown here is derived from an EMBL/GenBank/DDBJ whole genome shotgun (WGS) entry which is preliminary data.</text>
</comment>
<dbReference type="PANTHER" id="PTHR14969:SF14">
    <property type="entry name" value="SPHINGOSINE-1-PHOSPHATE PHOSPHATASE 2"/>
    <property type="match status" value="1"/>
</dbReference>
<accession>A0A5A9MXG6</accession>
<dbReference type="AlphaFoldDB" id="A0A5A9MXG6"/>
<evidence type="ECO:0000259" key="2">
    <source>
        <dbReference type="SMART" id="SM00014"/>
    </source>
</evidence>
<keyword evidence="4" id="KW-1185">Reference proteome</keyword>
<name>A0A5A9MXG6_9TELE</name>
<dbReference type="GO" id="GO:0006670">
    <property type="term" value="P:sphingosine metabolic process"/>
    <property type="evidence" value="ECO:0007669"/>
    <property type="project" value="TreeGrafter"/>
</dbReference>
<reference evidence="3 4" key="1">
    <citation type="journal article" date="2019" name="Mol. Ecol. Resour.">
        <title>Chromosome-level genome assembly of Triplophysa tibetana, a fish adapted to the harsh high-altitude environment of the Tibetan Plateau.</title>
        <authorList>
            <person name="Yang X."/>
            <person name="Liu H."/>
            <person name="Ma Z."/>
            <person name="Zou Y."/>
            <person name="Zou M."/>
            <person name="Mao Y."/>
            <person name="Li X."/>
            <person name="Wang H."/>
            <person name="Chen T."/>
            <person name="Wang W."/>
            <person name="Yang R."/>
        </authorList>
    </citation>
    <scope>NUCLEOTIDE SEQUENCE [LARGE SCALE GENOMIC DNA]</scope>
    <source>
        <strain evidence="3">TTIB1903HZAU</strain>
        <tissue evidence="3">Muscle</tissue>
    </source>
</reference>
<proteinExistence type="predicted"/>
<evidence type="ECO:0000313" key="3">
    <source>
        <dbReference type="EMBL" id="KAA0701746.1"/>
    </source>
</evidence>
<feature type="domain" description="Phosphatidic acid phosphatase type 2/haloperoxidase" evidence="2">
    <location>
        <begin position="132"/>
        <end position="246"/>
    </location>
</feature>
<keyword evidence="1" id="KW-0472">Membrane</keyword>
<dbReference type="Pfam" id="PF01569">
    <property type="entry name" value="PAP2"/>
    <property type="match status" value="1"/>
</dbReference>
<dbReference type="Gene3D" id="1.20.144.10">
    <property type="entry name" value="Phosphatidic acid phosphatase type 2/haloperoxidase"/>
    <property type="match status" value="1"/>
</dbReference>
<dbReference type="GO" id="GO:0042392">
    <property type="term" value="F:sphingosine-1-phosphate phosphatase activity"/>
    <property type="evidence" value="ECO:0007669"/>
    <property type="project" value="TreeGrafter"/>
</dbReference>
<dbReference type="CDD" id="cd03388">
    <property type="entry name" value="PAP2_SPPase1"/>
    <property type="match status" value="1"/>
</dbReference>
<dbReference type="SMART" id="SM00014">
    <property type="entry name" value="acidPPc"/>
    <property type="match status" value="1"/>
</dbReference>
<feature type="transmembrane region" description="Helical" evidence="1">
    <location>
        <begin position="327"/>
        <end position="349"/>
    </location>
</feature>
<dbReference type="Proteomes" id="UP000324632">
    <property type="component" value="Chromosome 25"/>
</dbReference>
<feature type="transmembrane region" description="Helical" evidence="1">
    <location>
        <begin position="200"/>
        <end position="222"/>
    </location>
</feature>
<keyword evidence="1" id="KW-1133">Transmembrane helix</keyword>
<sequence length="410" mass="45534">MWGVISYLQSPELVAGFQRFCGLFPVPTETGSSATQNGFVEANDDTDGSVKTYRRKAEHVNGKPASQDSNSNYKIKSLQCDNKTSEHPRPHYEVKNRILYVLFLSSAMLGHEVFYITCLPCIHWNLDTFLCRRLVNVWAVVMYIGQAMKDILKLPRPLAPPVVKLETRVDAEYGMPSTHAMAATAIFFTLLLSAQERVKFQFEVGLTVAAVLSALVCLSRLYTGMHSALDVICGVLISAGIIVVSHPYWETFDRLQLHNPISPAVALILPLFLCYKYPELDHYSTTRGDTTIILGCAAGSSVGYWVNERLGQTFELVGPFPVTLSPLTTTALGHGVARFLVGVGMLVLTRQVFRWASLRALCLMYGASVSDIDARRRKEIEVPYKFITYTTIGLVNSMLVSRVFGMMGLL</sequence>
<gene>
    <name evidence="3" type="ORF">E1301_Tti022671</name>
</gene>
<evidence type="ECO:0000256" key="1">
    <source>
        <dbReference type="SAM" id="Phobius"/>
    </source>
</evidence>
<dbReference type="GO" id="GO:0005789">
    <property type="term" value="C:endoplasmic reticulum membrane"/>
    <property type="evidence" value="ECO:0007669"/>
    <property type="project" value="TreeGrafter"/>
</dbReference>
<evidence type="ECO:0000313" key="4">
    <source>
        <dbReference type="Proteomes" id="UP000324632"/>
    </source>
</evidence>
<feature type="transmembrane region" description="Helical" evidence="1">
    <location>
        <begin position="229"/>
        <end position="249"/>
    </location>
</feature>
<dbReference type="InterPro" id="IPR000326">
    <property type="entry name" value="PAP2/HPO"/>
</dbReference>
<dbReference type="InterPro" id="IPR036938">
    <property type="entry name" value="PAP2/HPO_sf"/>
</dbReference>
<dbReference type="SUPFAM" id="SSF48317">
    <property type="entry name" value="Acid phosphatase/Vanadium-dependent haloperoxidase"/>
    <property type="match status" value="1"/>
</dbReference>
<keyword evidence="1" id="KW-0812">Transmembrane</keyword>
<dbReference type="PANTHER" id="PTHR14969">
    <property type="entry name" value="SPHINGOSINE-1-PHOSPHATE PHOSPHOHYDROLASE"/>
    <property type="match status" value="1"/>
</dbReference>
<organism evidence="3 4">
    <name type="scientific">Triplophysa tibetana</name>
    <dbReference type="NCBI Taxonomy" id="1572043"/>
    <lineage>
        <taxon>Eukaryota</taxon>
        <taxon>Metazoa</taxon>
        <taxon>Chordata</taxon>
        <taxon>Craniata</taxon>
        <taxon>Vertebrata</taxon>
        <taxon>Euteleostomi</taxon>
        <taxon>Actinopterygii</taxon>
        <taxon>Neopterygii</taxon>
        <taxon>Teleostei</taxon>
        <taxon>Ostariophysi</taxon>
        <taxon>Cypriniformes</taxon>
        <taxon>Nemacheilidae</taxon>
        <taxon>Triplophysa</taxon>
    </lineage>
</organism>
<dbReference type="EMBL" id="SOYY01000025">
    <property type="protein sequence ID" value="KAA0701746.1"/>
    <property type="molecule type" value="Genomic_DNA"/>
</dbReference>